<sequence>MSQDISTSISGCHDHPPPYTLLSSATASESASPSSRFSGQLLDLRWHLRRERAARSSVQDRLEDLLLSLLVPHVEALLDSIAAINPVPSLVEATLVPSDAVDESWRLSDTEGNQNGQFIKLIRVDRHSKMSGDKKYPPDPTNSATLDTTGQEQQVDDERGQSKDESENGMQNGSNADLWWWSDEELARRLAGHLQPAPETASFGKQTSHAEAGLSKQTVKKAGRWSFFNKETPRPMAQSSKPMHLPSHGTKSSPAPSDDVSMEVNAEEATFRRQNEMGIWESKTGWGLVVRVCIRI</sequence>
<dbReference type="VEuPathDB" id="FungiDB:CPUR_07842"/>
<dbReference type="HOGENOM" id="CLU_057185_0_0_1"/>
<feature type="region of interest" description="Disordered" evidence="1">
    <location>
        <begin position="230"/>
        <end position="261"/>
    </location>
</feature>
<dbReference type="eggNOG" id="ENOG502RA0Z">
    <property type="taxonomic scope" value="Eukaryota"/>
</dbReference>
<gene>
    <name evidence="2" type="ORF">CPUR_07842</name>
</gene>
<comment type="caution">
    <text evidence="2">The sequence shown here is derived from an EMBL/GenBank/DDBJ whole genome shotgun (WGS) entry which is preliminary data.</text>
</comment>
<evidence type="ECO:0000313" key="2">
    <source>
        <dbReference type="EMBL" id="CCE33914.1"/>
    </source>
</evidence>
<dbReference type="PhylomeDB" id="M1WI60"/>
<evidence type="ECO:0000256" key="1">
    <source>
        <dbReference type="SAM" id="MobiDB-lite"/>
    </source>
</evidence>
<feature type="region of interest" description="Disordered" evidence="1">
    <location>
        <begin position="1"/>
        <end position="36"/>
    </location>
</feature>
<dbReference type="OrthoDB" id="3526284at2759"/>
<dbReference type="AlphaFoldDB" id="M1WI60"/>
<dbReference type="Proteomes" id="UP000016801">
    <property type="component" value="Unassembled WGS sequence"/>
</dbReference>
<feature type="compositionally biased region" description="Basic and acidic residues" evidence="1">
    <location>
        <begin position="156"/>
        <end position="166"/>
    </location>
</feature>
<reference evidence="2 3" key="1">
    <citation type="journal article" date="2013" name="PLoS Genet.">
        <title>Plant-symbiotic fungi as chemical engineers: Multi-genome analysis of the Clavicipitaceae reveals dynamics of alkaloid loci.</title>
        <authorList>
            <person name="Schardl C.L."/>
            <person name="Young C.A."/>
            <person name="Hesse U."/>
            <person name="Amyotte S.G."/>
            <person name="Andreeva K."/>
            <person name="Calie P.J."/>
            <person name="Fleetwood D.J."/>
            <person name="Haws D.C."/>
            <person name="Moore N."/>
            <person name="Oeser B."/>
            <person name="Panaccione D.G."/>
            <person name="Schweri K.K."/>
            <person name="Voisey C.R."/>
            <person name="Farman M.L."/>
            <person name="Jaromczyk J.W."/>
            <person name="Roe B.A."/>
            <person name="O'Sullivan D.M."/>
            <person name="Scott B."/>
            <person name="Tudzynski P."/>
            <person name="An Z."/>
            <person name="Arnaoudova E.G."/>
            <person name="Bullock C.T."/>
            <person name="Charlton N.D."/>
            <person name="Chen L."/>
            <person name="Cox M."/>
            <person name="Dinkins R.D."/>
            <person name="Florea S."/>
            <person name="Glenn A.E."/>
            <person name="Gordon A."/>
            <person name="Gueldener U."/>
            <person name="Harris D.R."/>
            <person name="Hollin W."/>
            <person name="Jaromczyk J."/>
            <person name="Johnson R.D."/>
            <person name="Khan A.K."/>
            <person name="Leistner E."/>
            <person name="Leuchtmann A."/>
            <person name="Li C."/>
            <person name="Liu J."/>
            <person name="Liu J."/>
            <person name="Liu M."/>
            <person name="Mace W."/>
            <person name="Machado C."/>
            <person name="Nagabhyru P."/>
            <person name="Pan J."/>
            <person name="Schmid J."/>
            <person name="Sugawara K."/>
            <person name="Steiner U."/>
            <person name="Takach J.E."/>
            <person name="Tanaka E."/>
            <person name="Webb J.S."/>
            <person name="Wilson E.V."/>
            <person name="Wiseman J.L."/>
            <person name="Yoshida R."/>
            <person name="Zeng Z."/>
        </authorList>
    </citation>
    <scope>NUCLEOTIDE SEQUENCE [LARGE SCALE GENOMIC DNA]</scope>
    <source>
        <strain evidence="2 3">20.1</strain>
    </source>
</reference>
<feature type="compositionally biased region" description="Polar residues" evidence="1">
    <location>
        <begin position="1"/>
        <end position="10"/>
    </location>
</feature>
<accession>M1WI60</accession>
<keyword evidence="3" id="KW-1185">Reference proteome</keyword>
<evidence type="ECO:0000313" key="3">
    <source>
        <dbReference type="Proteomes" id="UP000016801"/>
    </source>
</evidence>
<proteinExistence type="predicted"/>
<feature type="region of interest" description="Disordered" evidence="1">
    <location>
        <begin position="198"/>
        <end position="218"/>
    </location>
</feature>
<dbReference type="STRING" id="1111077.M1WI60"/>
<feature type="region of interest" description="Disordered" evidence="1">
    <location>
        <begin position="129"/>
        <end position="177"/>
    </location>
</feature>
<feature type="compositionally biased region" description="Low complexity" evidence="1">
    <location>
        <begin position="23"/>
        <end position="36"/>
    </location>
</feature>
<feature type="compositionally biased region" description="Polar residues" evidence="1">
    <location>
        <begin position="141"/>
        <end position="153"/>
    </location>
</feature>
<dbReference type="EMBL" id="CAGA01000069">
    <property type="protein sequence ID" value="CCE33914.1"/>
    <property type="molecule type" value="Genomic_DNA"/>
</dbReference>
<organism evidence="2 3">
    <name type="scientific">Claviceps purpurea (strain 20.1)</name>
    <name type="common">Ergot fungus</name>
    <name type="synonym">Sphacelia segetum</name>
    <dbReference type="NCBI Taxonomy" id="1111077"/>
    <lineage>
        <taxon>Eukaryota</taxon>
        <taxon>Fungi</taxon>
        <taxon>Dikarya</taxon>
        <taxon>Ascomycota</taxon>
        <taxon>Pezizomycotina</taxon>
        <taxon>Sordariomycetes</taxon>
        <taxon>Hypocreomycetidae</taxon>
        <taxon>Hypocreales</taxon>
        <taxon>Clavicipitaceae</taxon>
        <taxon>Claviceps</taxon>
    </lineage>
</organism>
<protein>
    <submittedName>
        <fullName evidence="2">Uncharacterized protein</fullName>
    </submittedName>
</protein>
<name>M1WI60_CLAP2</name>